<dbReference type="AlphaFoldDB" id="A0A1E3QSW8"/>
<evidence type="ECO:0000313" key="12">
    <source>
        <dbReference type="Proteomes" id="UP000094336"/>
    </source>
</evidence>
<keyword evidence="12" id="KW-1185">Reference proteome</keyword>
<keyword evidence="4 8" id="KW-0863">Zinc-finger</keyword>
<dbReference type="Gene3D" id="3.30.40.10">
    <property type="entry name" value="Zinc/RING finger domain, C3HC4 (zinc finger)"/>
    <property type="match status" value="1"/>
</dbReference>
<evidence type="ECO:0000256" key="7">
    <source>
        <dbReference type="ARBA" id="ARBA00023136"/>
    </source>
</evidence>
<dbReference type="SUPFAM" id="SSF57850">
    <property type="entry name" value="RING/U-box"/>
    <property type="match status" value="1"/>
</dbReference>
<dbReference type="PANTHER" id="PTHR45969:SF69">
    <property type="entry name" value="FINGER DOMAIN PROTEIN, PUTATIVE (AFU_ORTHOLOGUE AFUA_3G12190)-RELATED"/>
    <property type="match status" value="1"/>
</dbReference>
<dbReference type="PROSITE" id="PS50089">
    <property type="entry name" value="ZF_RING_2"/>
    <property type="match status" value="1"/>
</dbReference>
<feature type="transmembrane region" description="Helical" evidence="9">
    <location>
        <begin position="27"/>
        <end position="46"/>
    </location>
</feature>
<comment type="subcellular location">
    <subcellularLocation>
        <location evidence="1">Membrane</location>
    </subcellularLocation>
</comment>
<dbReference type="OrthoDB" id="8062037at2759"/>
<evidence type="ECO:0000256" key="9">
    <source>
        <dbReference type="SAM" id="Phobius"/>
    </source>
</evidence>
<organism evidence="11 12">
    <name type="scientific">Babjeviella inositovora NRRL Y-12698</name>
    <dbReference type="NCBI Taxonomy" id="984486"/>
    <lineage>
        <taxon>Eukaryota</taxon>
        <taxon>Fungi</taxon>
        <taxon>Dikarya</taxon>
        <taxon>Ascomycota</taxon>
        <taxon>Saccharomycotina</taxon>
        <taxon>Pichiomycetes</taxon>
        <taxon>Serinales incertae sedis</taxon>
        <taxon>Babjeviella</taxon>
    </lineage>
</organism>
<protein>
    <recommendedName>
        <fullName evidence="10">RING-type domain-containing protein</fullName>
    </recommendedName>
</protein>
<evidence type="ECO:0000256" key="4">
    <source>
        <dbReference type="ARBA" id="ARBA00022771"/>
    </source>
</evidence>
<dbReference type="InterPro" id="IPR001841">
    <property type="entry name" value="Znf_RING"/>
</dbReference>
<gene>
    <name evidence="11" type="ORF">BABINDRAFT_127168</name>
</gene>
<keyword evidence="3" id="KW-0479">Metal-binding</keyword>
<keyword evidence="5" id="KW-0862">Zinc</keyword>
<proteinExistence type="predicted"/>
<dbReference type="InterPro" id="IPR013083">
    <property type="entry name" value="Znf_RING/FYVE/PHD"/>
</dbReference>
<evidence type="ECO:0000256" key="6">
    <source>
        <dbReference type="ARBA" id="ARBA00022989"/>
    </source>
</evidence>
<dbReference type="GO" id="GO:0061630">
    <property type="term" value="F:ubiquitin protein ligase activity"/>
    <property type="evidence" value="ECO:0007669"/>
    <property type="project" value="TreeGrafter"/>
</dbReference>
<evidence type="ECO:0000259" key="10">
    <source>
        <dbReference type="PROSITE" id="PS50089"/>
    </source>
</evidence>
<dbReference type="GO" id="GO:0016020">
    <property type="term" value="C:membrane"/>
    <property type="evidence" value="ECO:0007669"/>
    <property type="project" value="UniProtKB-SubCell"/>
</dbReference>
<feature type="transmembrane region" description="Helical" evidence="9">
    <location>
        <begin position="311"/>
        <end position="333"/>
    </location>
</feature>
<evidence type="ECO:0000256" key="8">
    <source>
        <dbReference type="PROSITE-ProRule" id="PRU00175"/>
    </source>
</evidence>
<evidence type="ECO:0000256" key="1">
    <source>
        <dbReference type="ARBA" id="ARBA00004370"/>
    </source>
</evidence>
<dbReference type="GeneID" id="30144853"/>
<dbReference type="Pfam" id="PF02225">
    <property type="entry name" value="PA"/>
    <property type="match status" value="1"/>
</dbReference>
<dbReference type="GO" id="GO:0016567">
    <property type="term" value="P:protein ubiquitination"/>
    <property type="evidence" value="ECO:0007669"/>
    <property type="project" value="TreeGrafter"/>
</dbReference>
<dbReference type="EMBL" id="KV454429">
    <property type="protein sequence ID" value="ODQ80789.1"/>
    <property type="molecule type" value="Genomic_DNA"/>
</dbReference>
<evidence type="ECO:0000256" key="2">
    <source>
        <dbReference type="ARBA" id="ARBA00022692"/>
    </source>
</evidence>
<dbReference type="PANTHER" id="PTHR45969">
    <property type="entry name" value="RING ZINC FINGER PROTEIN-RELATED"/>
    <property type="match status" value="1"/>
</dbReference>
<keyword evidence="2 9" id="KW-0812">Transmembrane</keyword>
<dbReference type="Pfam" id="PF13639">
    <property type="entry name" value="zf-RING_2"/>
    <property type="match status" value="1"/>
</dbReference>
<evidence type="ECO:0000256" key="5">
    <source>
        <dbReference type="ARBA" id="ARBA00022833"/>
    </source>
</evidence>
<evidence type="ECO:0000256" key="3">
    <source>
        <dbReference type="ARBA" id="ARBA00022723"/>
    </source>
</evidence>
<reference evidence="12" key="1">
    <citation type="submission" date="2016-05" db="EMBL/GenBank/DDBJ databases">
        <title>Comparative genomics of biotechnologically important yeasts.</title>
        <authorList>
            <consortium name="DOE Joint Genome Institute"/>
            <person name="Riley R."/>
            <person name="Haridas S."/>
            <person name="Wolfe K.H."/>
            <person name="Lopes M.R."/>
            <person name="Hittinger C.T."/>
            <person name="Goker M."/>
            <person name="Salamov A."/>
            <person name="Wisecaver J."/>
            <person name="Long T.M."/>
            <person name="Aerts A.L."/>
            <person name="Barry K."/>
            <person name="Choi C."/>
            <person name="Clum A."/>
            <person name="Coughlan A.Y."/>
            <person name="Deshpande S."/>
            <person name="Douglass A.P."/>
            <person name="Hanson S.J."/>
            <person name="Klenk H.-P."/>
            <person name="Labutti K."/>
            <person name="Lapidus A."/>
            <person name="Lindquist E."/>
            <person name="Lipzen A."/>
            <person name="Meier-Kolthoff J.P."/>
            <person name="Ohm R.A."/>
            <person name="Otillar R.P."/>
            <person name="Pangilinan J."/>
            <person name="Peng Y."/>
            <person name="Rokas A."/>
            <person name="Rosa C.A."/>
            <person name="Scheuner C."/>
            <person name="Sibirny A.A."/>
            <person name="Slot J.C."/>
            <person name="Stielow J.B."/>
            <person name="Sun H."/>
            <person name="Kurtzman C.P."/>
            <person name="Blackwell M."/>
            <person name="Grigoriev I.V."/>
            <person name="Jeffries T.W."/>
        </authorList>
    </citation>
    <scope>NUCLEOTIDE SEQUENCE [LARGE SCALE GENOMIC DNA]</scope>
    <source>
        <strain evidence="12">NRRL Y-12698</strain>
    </source>
</reference>
<dbReference type="GO" id="GO:0008270">
    <property type="term" value="F:zinc ion binding"/>
    <property type="evidence" value="ECO:0007669"/>
    <property type="project" value="UniProtKB-KW"/>
</dbReference>
<accession>A0A1E3QSW8</accession>
<dbReference type="InterPro" id="IPR003137">
    <property type="entry name" value="PA_domain"/>
</dbReference>
<dbReference type="Proteomes" id="UP000094336">
    <property type="component" value="Unassembled WGS sequence"/>
</dbReference>
<dbReference type="SMART" id="SM00184">
    <property type="entry name" value="RING"/>
    <property type="match status" value="1"/>
</dbReference>
<evidence type="ECO:0000313" key="11">
    <source>
        <dbReference type="EMBL" id="ODQ80789.1"/>
    </source>
</evidence>
<feature type="domain" description="RING-type" evidence="10">
    <location>
        <begin position="452"/>
        <end position="496"/>
    </location>
</feature>
<dbReference type="Gene3D" id="3.50.30.30">
    <property type="match status" value="1"/>
</dbReference>
<sequence length="633" mass="71685">MDIARSADRQNAPPLARQNASQSRFKLNLLISFVFTLLLLNCLLFSSSLGLHPTTVIVLDVRHRFQQVFAWLLPQSWLARDFDLDHNIDLPLSSIFAPILPVDGIFEYGLTKYTERISDGGETVTTVHYNSSQRIMARYAAFSTIPSQKLLSEVVIYPGDGCSSHAEGYAHTYTDKFVVLFRGNCSFFDKAQNVIKVLKPRGVIIADNSPQRHELITMYSKNGLGDLDGEKLGVPVLFVTYESYLCLARFIKKKNKGWKSLESFDSVQFEGPKSDDPFKAPVRFDESEDNTDEPDLSLSFVQLSTIDDSRFFNVLISVIFSPPLLLFLIFLVVKHHEQQRTQPRKVDENFVKQNLPVYIYDPKFLIPQRDFNKFQKLATKLKDEFPNFAVPSVMSSLASISSLSSQVSMSHSDEYYSQLTQLILRLQNIDILVPSLGNTDFSRLNYFNTTKCAICLEVYEPWVSEIIPLAFCKHIYHRKCISKWVVNHNTKCPLCQDDITSHDYKNDDPHEGSNMVFDEESHVSGSLSPDSDGEVTPLLANTLVSDGQYGSITDSFVNHYNCVNQVPRRGCQLVCVLPHWNGMPQGMSHGTTLIERSDLFTADDDPYENPLFIDESEGQEGIKENDLNSVLTL</sequence>
<dbReference type="RefSeq" id="XP_018986117.1">
    <property type="nucleotide sequence ID" value="XM_019126999.1"/>
</dbReference>
<keyword evidence="7 9" id="KW-0472">Membrane</keyword>
<keyword evidence="6 9" id="KW-1133">Transmembrane helix</keyword>
<name>A0A1E3QSW8_9ASCO</name>
<dbReference type="STRING" id="984486.A0A1E3QSW8"/>